<reference evidence="3" key="1">
    <citation type="submission" date="2023-06" db="EMBL/GenBank/DDBJ databases">
        <title>Genome-scale phylogeny and comparative genomics of the fungal order Sordariales.</title>
        <authorList>
            <consortium name="Lawrence Berkeley National Laboratory"/>
            <person name="Hensen N."/>
            <person name="Bonometti L."/>
            <person name="Westerberg I."/>
            <person name="Brannstrom I.O."/>
            <person name="Guillou S."/>
            <person name="Cros-Aarteil S."/>
            <person name="Calhoun S."/>
            <person name="Haridas S."/>
            <person name="Kuo A."/>
            <person name="Mondo S."/>
            <person name="Pangilinan J."/>
            <person name="Riley R."/>
            <person name="Labutti K."/>
            <person name="Andreopoulos B."/>
            <person name="Lipzen A."/>
            <person name="Chen C."/>
            <person name="Yanf M."/>
            <person name="Daum C."/>
            <person name="Ng V."/>
            <person name="Clum A."/>
            <person name="Steindorff A."/>
            <person name="Ohm R."/>
            <person name="Martin F."/>
            <person name="Silar P."/>
            <person name="Natvig D."/>
            <person name="Lalanne C."/>
            <person name="Gautier V."/>
            <person name="Ament-Velasquez S.L."/>
            <person name="Kruys A."/>
            <person name="Hutchinson M.I."/>
            <person name="Powell A.J."/>
            <person name="Barry K."/>
            <person name="Miller A.N."/>
            <person name="Grigoriev I.V."/>
            <person name="Debuchy R."/>
            <person name="Gladieux P."/>
            <person name="Thoren M.H."/>
            <person name="Johannesson H."/>
        </authorList>
    </citation>
    <scope>NUCLEOTIDE SEQUENCE</scope>
    <source>
        <strain evidence="3">CBS 606.72</strain>
    </source>
</reference>
<name>A0AA39WWM9_9PEZI</name>
<feature type="region of interest" description="Disordered" evidence="1">
    <location>
        <begin position="605"/>
        <end position="663"/>
    </location>
</feature>
<feature type="compositionally biased region" description="Polar residues" evidence="1">
    <location>
        <begin position="654"/>
        <end position="663"/>
    </location>
</feature>
<comment type="caution">
    <text evidence="3">The sequence shown here is derived from an EMBL/GenBank/DDBJ whole genome shotgun (WGS) entry which is preliminary data.</text>
</comment>
<dbReference type="InterPro" id="IPR056125">
    <property type="entry name" value="DUF7708"/>
</dbReference>
<dbReference type="Pfam" id="PF24809">
    <property type="entry name" value="DUF7708"/>
    <property type="match status" value="1"/>
</dbReference>
<gene>
    <name evidence="3" type="ORF">B0T14DRAFT_601616</name>
</gene>
<evidence type="ECO:0000313" key="3">
    <source>
        <dbReference type="EMBL" id="KAK0622960.1"/>
    </source>
</evidence>
<organism evidence="3 4">
    <name type="scientific">Immersiella caudata</name>
    <dbReference type="NCBI Taxonomy" id="314043"/>
    <lineage>
        <taxon>Eukaryota</taxon>
        <taxon>Fungi</taxon>
        <taxon>Dikarya</taxon>
        <taxon>Ascomycota</taxon>
        <taxon>Pezizomycotina</taxon>
        <taxon>Sordariomycetes</taxon>
        <taxon>Sordariomycetidae</taxon>
        <taxon>Sordariales</taxon>
        <taxon>Lasiosphaeriaceae</taxon>
        <taxon>Immersiella</taxon>
    </lineage>
</organism>
<protein>
    <recommendedName>
        <fullName evidence="2">DUF7708 domain-containing protein</fullName>
    </recommendedName>
</protein>
<dbReference type="AlphaFoldDB" id="A0AA39WWM9"/>
<sequence length="663" mass="73911">MPRVTPPALFTSMLEAKMDLSLEETTSVAFQIRTDEGDLLSWTSSAMLISAETTSSAASDAFKAVRTYFERTPSLSGQERKLVTGTSSLERVQQVLAERVAVNNKSRNFLYKISKAVEHHATILKVFEERYPEYAALVWGIFSLVLSSVSAVNHAETLQLVAKSTAEIAHRLPRIKSTSQLHLTKGTQLAIENLCCCILEYLLNAHLWCSQYKFRHFHQGFARSDNYDELLRRITDCSNTVAQLVICGSQAEINFIDTSQARELHDVLNALETADKEREDQRRGLTQVVSLLRNFDGTTKQKMDHIFSILQASGQTVMDLLAKTNTLHYLHASTGLDTSKPLQNHQLTEIISSFSNAFEDPETTLRYHLFLRNWRATRMGAGTSTNKFWLSPKLQQWSSSYKSSMVTVKGPFKSRQAILDFGTSVIQALVASSVPTVWALKGTENAASAGSKTLAPTELVEYLTYQVLRLTSKALATTQTDEEVILYRSQFHDAKTLGDWFAHLKKALNSFSVRQVYLVVDLAAVSPDSELATNFIQGLHETLVDSNSSHAGSTRARIKVLLLLYEADWYGRLPKEVHDEVVLVKAMNPKNSDRQRKAHHIDMVRPPAGDHVFPREQQHPPATHQAQSGSHRDMLRGAPRVAGAKSVWPESGATAESTGLTPP</sequence>
<evidence type="ECO:0000313" key="4">
    <source>
        <dbReference type="Proteomes" id="UP001175000"/>
    </source>
</evidence>
<keyword evidence="4" id="KW-1185">Reference proteome</keyword>
<accession>A0AA39WWM9</accession>
<evidence type="ECO:0000259" key="2">
    <source>
        <dbReference type="Pfam" id="PF24809"/>
    </source>
</evidence>
<proteinExistence type="predicted"/>
<dbReference type="Proteomes" id="UP001175000">
    <property type="component" value="Unassembled WGS sequence"/>
</dbReference>
<evidence type="ECO:0000256" key="1">
    <source>
        <dbReference type="SAM" id="MobiDB-lite"/>
    </source>
</evidence>
<feature type="domain" description="DUF7708" evidence="2">
    <location>
        <begin position="109"/>
        <end position="253"/>
    </location>
</feature>
<dbReference type="EMBL" id="JAULSU010000003">
    <property type="protein sequence ID" value="KAK0622960.1"/>
    <property type="molecule type" value="Genomic_DNA"/>
</dbReference>